<dbReference type="InterPro" id="IPR037883">
    <property type="entry name" value="Knr4/Smi1-like_sf"/>
</dbReference>
<organism evidence="2 3">
    <name type="scientific">Sphingobacterium kitahiroshimense</name>
    <dbReference type="NCBI Taxonomy" id="470446"/>
    <lineage>
        <taxon>Bacteria</taxon>
        <taxon>Pseudomonadati</taxon>
        <taxon>Bacteroidota</taxon>
        <taxon>Sphingobacteriia</taxon>
        <taxon>Sphingobacteriales</taxon>
        <taxon>Sphingobacteriaceae</taxon>
        <taxon>Sphingobacterium</taxon>
    </lineage>
</organism>
<evidence type="ECO:0000259" key="1">
    <source>
        <dbReference type="Pfam" id="PF09346"/>
    </source>
</evidence>
<gene>
    <name evidence="2" type="ORF">ABE541_22305</name>
</gene>
<dbReference type="EMBL" id="JBDJNQ010000013">
    <property type="protein sequence ID" value="MEN5380017.1"/>
    <property type="molecule type" value="Genomic_DNA"/>
</dbReference>
<protein>
    <submittedName>
        <fullName evidence="2">SMI1/KNR4 family protein</fullName>
    </submittedName>
</protein>
<sequence length="163" mass="19225">MNALSKDLHFITKDSDHETLNKRFQTRYSNLPDDYLAFLKTYSLLTNHSDTTWFNSITDFNETNDENDFKWNEFEILSLDAFDGDVENQQVVKNFWNQHVPIILSVKKGYAYFALHVSAENFGKIYYGQEPEFEETELVSDSFSAFIEAIQKRSLKKEYLDLF</sequence>
<comment type="caution">
    <text evidence="2">The sequence shown here is derived from an EMBL/GenBank/DDBJ whole genome shotgun (WGS) entry which is preliminary data.</text>
</comment>
<dbReference type="RefSeq" id="WP_132771144.1">
    <property type="nucleotide sequence ID" value="NZ_JAOQNK010000001.1"/>
</dbReference>
<keyword evidence="3" id="KW-1185">Reference proteome</keyword>
<dbReference type="Proteomes" id="UP001409291">
    <property type="component" value="Unassembled WGS sequence"/>
</dbReference>
<dbReference type="Gene3D" id="3.40.1580.10">
    <property type="entry name" value="SMI1/KNR4-like"/>
    <property type="match status" value="1"/>
</dbReference>
<dbReference type="InterPro" id="IPR018958">
    <property type="entry name" value="Knr4/Smi1-like_dom"/>
</dbReference>
<evidence type="ECO:0000313" key="2">
    <source>
        <dbReference type="EMBL" id="MEN5380017.1"/>
    </source>
</evidence>
<feature type="domain" description="Knr4/Smi1-like" evidence="1">
    <location>
        <begin position="30"/>
        <end position="148"/>
    </location>
</feature>
<dbReference type="SUPFAM" id="SSF160631">
    <property type="entry name" value="SMI1/KNR4-like"/>
    <property type="match status" value="1"/>
</dbReference>
<evidence type="ECO:0000313" key="3">
    <source>
        <dbReference type="Proteomes" id="UP001409291"/>
    </source>
</evidence>
<dbReference type="Pfam" id="PF09346">
    <property type="entry name" value="SMI1_KNR4"/>
    <property type="match status" value="1"/>
</dbReference>
<accession>A0ABV0C336</accession>
<name>A0ABV0C336_9SPHI</name>
<reference evidence="2 3" key="1">
    <citation type="submission" date="2024-04" db="EMBL/GenBank/DDBJ databases">
        <title>WGS of bacteria from Torrens River.</title>
        <authorList>
            <person name="Wyrsch E.R."/>
            <person name="Drigo B."/>
        </authorList>
    </citation>
    <scope>NUCLEOTIDE SEQUENCE [LARGE SCALE GENOMIC DNA]</scope>
    <source>
        <strain evidence="2 3">TWI391</strain>
    </source>
</reference>
<proteinExistence type="predicted"/>